<gene>
    <name evidence="2" type="ORF">SLA_4039</name>
</gene>
<feature type="compositionally biased region" description="Basic and acidic residues" evidence="1">
    <location>
        <begin position="1"/>
        <end position="12"/>
    </location>
</feature>
<dbReference type="EMBL" id="AP017424">
    <property type="protein sequence ID" value="BAU84928.1"/>
    <property type="molecule type" value="Genomic_DNA"/>
</dbReference>
<feature type="region of interest" description="Disordered" evidence="1">
    <location>
        <begin position="1"/>
        <end position="33"/>
    </location>
</feature>
<dbReference type="SUPFAM" id="SSF48150">
    <property type="entry name" value="DNA-glycosylase"/>
    <property type="match status" value="1"/>
</dbReference>
<dbReference type="AlphaFoldDB" id="A0A169NPS1"/>
<reference evidence="2 3" key="1">
    <citation type="journal article" date="2016" name="Genome Announc.">
        <title>Complete Genome Sequence of Thiostrepton-Producing Streptomyces laurentii ATCC 31255.</title>
        <authorList>
            <person name="Doi K."/>
            <person name="Fujino Y."/>
            <person name="Nagayoshi Y."/>
            <person name="Ohshima T."/>
            <person name="Ogata S."/>
        </authorList>
    </citation>
    <scope>NUCLEOTIDE SEQUENCE [LARGE SCALE GENOMIC DNA]</scope>
    <source>
        <strain evidence="2 3">ATCC 31255</strain>
    </source>
</reference>
<evidence type="ECO:0000313" key="2">
    <source>
        <dbReference type="EMBL" id="BAU84928.1"/>
    </source>
</evidence>
<dbReference type="GO" id="GO:0006281">
    <property type="term" value="P:DNA repair"/>
    <property type="evidence" value="ECO:0007669"/>
    <property type="project" value="InterPro"/>
</dbReference>
<keyword evidence="3" id="KW-1185">Reference proteome</keyword>
<organism evidence="2 3">
    <name type="scientific">Streptomyces laurentii</name>
    <dbReference type="NCBI Taxonomy" id="39478"/>
    <lineage>
        <taxon>Bacteria</taxon>
        <taxon>Bacillati</taxon>
        <taxon>Actinomycetota</taxon>
        <taxon>Actinomycetes</taxon>
        <taxon>Kitasatosporales</taxon>
        <taxon>Streptomycetaceae</taxon>
        <taxon>Streptomyces</taxon>
    </lineage>
</organism>
<dbReference type="Proteomes" id="UP000217676">
    <property type="component" value="Chromosome"/>
</dbReference>
<dbReference type="KEGG" id="slau:SLA_4039"/>
<sequence length="251" mass="26590">MAGALERPERTPRPAAGRGGPRRRPAAKPPPLAYTSPIDLLAGPAQAEPLLDELVRLGTVVRLTNPSQWDAVVTAILRRSVPAGQAARKHGAFFAAYGRGFRTEAGEFALVPSPRTVLVLSDEQFDAVGAAVDRLALRAVAEAYLDRGGQWTIRGPACLAKKLAEVPYLGSWAAAVAAADVTGDFSVFPHGDPAVRAGAGRVLRDGLVAEDGFEEQWHRWAPTRAQLHALTLFTLTWAGEEQAAATPPAAP</sequence>
<accession>A0A169NPS1</accession>
<proteinExistence type="predicted"/>
<dbReference type="InterPro" id="IPR011257">
    <property type="entry name" value="DNA_glycosylase"/>
</dbReference>
<evidence type="ECO:0000313" key="3">
    <source>
        <dbReference type="Proteomes" id="UP000217676"/>
    </source>
</evidence>
<protein>
    <submittedName>
        <fullName evidence="2">Uncharacterized protein</fullName>
    </submittedName>
</protein>
<evidence type="ECO:0000256" key="1">
    <source>
        <dbReference type="SAM" id="MobiDB-lite"/>
    </source>
</evidence>
<dbReference type="GO" id="GO:0003824">
    <property type="term" value="F:catalytic activity"/>
    <property type="evidence" value="ECO:0007669"/>
    <property type="project" value="InterPro"/>
</dbReference>
<name>A0A169NPS1_STRLU</name>